<dbReference type="OMA" id="PDYIFDS"/>
<feature type="compositionally biased region" description="Basic and acidic residues" evidence="1">
    <location>
        <begin position="368"/>
        <end position="377"/>
    </location>
</feature>
<dbReference type="OrthoDB" id="10395020at2759"/>
<dbReference type="GeneID" id="8852280"/>
<feature type="region of interest" description="Disordered" evidence="1">
    <location>
        <begin position="368"/>
        <end position="401"/>
    </location>
</feature>
<protein>
    <submittedName>
        <fullName evidence="2">Predicted protein</fullName>
    </submittedName>
</protein>
<keyword evidence="3" id="KW-1185">Reference proteome</keyword>
<feature type="compositionally biased region" description="Polar residues" evidence="1">
    <location>
        <begin position="273"/>
        <end position="290"/>
    </location>
</feature>
<dbReference type="AlphaFoldDB" id="D2V0Q7"/>
<dbReference type="Proteomes" id="UP000006671">
    <property type="component" value="Unassembled WGS sequence"/>
</dbReference>
<name>D2V0Q7_NAEGR</name>
<feature type="compositionally biased region" description="Low complexity" evidence="1">
    <location>
        <begin position="94"/>
        <end position="108"/>
    </location>
</feature>
<dbReference type="InParanoid" id="D2V0Q7"/>
<feature type="compositionally biased region" description="Basic and acidic residues" evidence="1">
    <location>
        <begin position="384"/>
        <end position="401"/>
    </location>
</feature>
<feature type="compositionally biased region" description="Polar residues" evidence="1">
    <location>
        <begin position="198"/>
        <end position="210"/>
    </location>
</feature>
<dbReference type="STRING" id="5762.D2V0Q7"/>
<organism evidence="3">
    <name type="scientific">Naegleria gruberi</name>
    <name type="common">Amoeba</name>
    <dbReference type="NCBI Taxonomy" id="5762"/>
    <lineage>
        <taxon>Eukaryota</taxon>
        <taxon>Discoba</taxon>
        <taxon>Heterolobosea</taxon>
        <taxon>Tetramitia</taxon>
        <taxon>Eutetramitia</taxon>
        <taxon>Vahlkampfiidae</taxon>
        <taxon>Naegleria</taxon>
    </lineage>
</organism>
<feature type="compositionally biased region" description="Low complexity" evidence="1">
    <location>
        <begin position="15"/>
        <end position="76"/>
    </location>
</feature>
<feature type="region of interest" description="Disordered" evidence="1">
    <location>
        <begin position="244"/>
        <end position="263"/>
    </location>
</feature>
<feature type="compositionally biased region" description="Low complexity" evidence="1">
    <location>
        <begin position="244"/>
        <end position="259"/>
    </location>
</feature>
<accession>D2V0Q7</accession>
<feature type="region of interest" description="Disordered" evidence="1">
    <location>
        <begin position="273"/>
        <end position="295"/>
    </location>
</feature>
<reference evidence="2 3" key="1">
    <citation type="journal article" date="2010" name="Cell">
        <title>The genome of Naegleria gruberi illuminates early eukaryotic versatility.</title>
        <authorList>
            <person name="Fritz-Laylin L.K."/>
            <person name="Prochnik S.E."/>
            <person name="Ginger M.L."/>
            <person name="Dacks J.B."/>
            <person name="Carpenter M.L."/>
            <person name="Field M.C."/>
            <person name="Kuo A."/>
            <person name="Paredez A."/>
            <person name="Chapman J."/>
            <person name="Pham J."/>
            <person name="Shu S."/>
            <person name="Neupane R."/>
            <person name="Cipriano M."/>
            <person name="Mancuso J."/>
            <person name="Tu H."/>
            <person name="Salamov A."/>
            <person name="Lindquist E."/>
            <person name="Shapiro H."/>
            <person name="Lucas S."/>
            <person name="Grigoriev I.V."/>
            <person name="Cande W.Z."/>
            <person name="Fulton C."/>
            <person name="Rokhsar D.S."/>
            <person name="Dawson S.C."/>
        </authorList>
    </citation>
    <scope>NUCLEOTIDE SEQUENCE [LARGE SCALE GENOMIC DNA]</scope>
    <source>
        <strain evidence="2 3">NEG-M</strain>
    </source>
</reference>
<sequence length="862" mass="97392">MKRPITTNSGNNGRSSLTRNSTIINNNSSGSIMNTSTTTNFTTTSNSGTNNSSGTIYYANNSNNNNQNNRNTMNGNGTTYARPTFGNPVPPMINTSNQQGNSNNGTSGASTFVPPVFHRPNPAPSNASSSTRPTGTGTATTLNVERQQFIPPKNQQFQRPQYSTPTNTQKRINNIPHSGLSTPKSGKKQPLHLVSCLSPPSTQFSTPNRSTQTPTTPVQTTSKPNPSSSSTNTSTLFPFTSNSNNSFISNNNNSFNKPPQTTSHARFVIPNNYKPQEQVSRLQSSTNLSDSQKENEEIEKLKAEIELLRGNLNKKKLENEELVSAKKEIEEQLLAVQSKMEENQQENSGMLDEDDDFLLAVLDDIDDEKTKDDKSTEEASQNSQKKETETEVPTEEKIDKTDEKIIPLIPETAPKKISKKRVKWKNKNIADLQKDPDLHKALYKLLVYKGNSDINPMDPMDTDELINEPLSGKLWKAHRTISNDQSKMYSLLPILNSYLKQAKEEQDIELFTCTLETILKLVLESEMFRIAFIESFSESITELKRKKTIQENGYAQHPLFSSTTIIIPDGKKSSVKGKLREKRKYLHNYLNDVAYQPDYIFDSNMDSILFNPEEVPLIRNEVSETDLLSDLLGYFAGLPDYFNQRQVDILCTILDIVKTLAIWSPESALAKFNNLIENSLMKQPITIKTIFSNNNVELIQKSLEVLTILVKSETIRSSLQSNNILTRVSAFLNVEVGTTEEMLQCRRMILRLFHYLAFLCPDGISLLKEKHNNNNIVFDAMILLLRKELENIALLEDFSNESERIYLIRDIIVLFNHISRLNSPIPYVSPSLRLDYIYAKTTISIIREKSNFKEKFQLDEMK</sequence>
<feature type="compositionally biased region" description="Low complexity" evidence="1">
    <location>
        <begin position="124"/>
        <end position="141"/>
    </location>
</feature>
<feature type="compositionally biased region" description="Low complexity" evidence="1">
    <location>
        <begin position="211"/>
        <end position="238"/>
    </location>
</feature>
<dbReference type="EMBL" id="GG738847">
    <property type="protein sequence ID" value="EFC49559.1"/>
    <property type="molecule type" value="Genomic_DNA"/>
</dbReference>
<feature type="compositionally biased region" description="Polar residues" evidence="1">
    <location>
        <begin position="153"/>
        <end position="184"/>
    </location>
</feature>
<gene>
    <name evidence="2" type="ORF">NAEGRDRAFT_45749</name>
</gene>
<evidence type="ECO:0000313" key="2">
    <source>
        <dbReference type="EMBL" id="EFC49559.1"/>
    </source>
</evidence>
<feature type="compositionally biased region" description="Polar residues" evidence="1">
    <location>
        <begin position="1"/>
        <end position="14"/>
    </location>
</feature>
<dbReference type="RefSeq" id="XP_002682303.1">
    <property type="nucleotide sequence ID" value="XM_002682257.1"/>
</dbReference>
<dbReference type="KEGG" id="ngr:NAEGRDRAFT_45749"/>
<dbReference type="VEuPathDB" id="AmoebaDB:NAEGRDRAFT_45749"/>
<proteinExistence type="predicted"/>
<evidence type="ECO:0000256" key="1">
    <source>
        <dbReference type="SAM" id="MobiDB-lite"/>
    </source>
</evidence>
<evidence type="ECO:0000313" key="3">
    <source>
        <dbReference type="Proteomes" id="UP000006671"/>
    </source>
</evidence>
<feature type="region of interest" description="Disordered" evidence="1">
    <location>
        <begin position="1"/>
        <end position="238"/>
    </location>
</feature>